<dbReference type="EMBL" id="BDIP01000139">
    <property type="protein sequence ID" value="GIQ80297.1"/>
    <property type="molecule type" value="Genomic_DNA"/>
</dbReference>
<name>A0A9K3CPK1_9EUKA</name>
<protein>
    <submittedName>
        <fullName evidence="2">Uncharacterized protein</fullName>
    </submittedName>
</protein>
<feature type="compositionally biased region" description="Gly residues" evidence="1">
    <location>
        <begin position="214"/>
        <end position="229"/>
    </location>
</feature>
<feature type="compositionally biased region" description="Polar residues" evidence="1">
    <location>
        <begin position="236"/>
        <end position="248"/>
    </location>
</feature>
<evidence type="ECO:0000313" key="2">
    <source>
        <dbReference type="EMBL" id="GIQ80297.1"/>
    </source>
</evidence>
<dbReference type="AlphaFoldDB" id="A0A9K3CPK1"/>
<organism evidence="2 3">
    <name type="scientific">Kipferlia bialata</name>
    <dbReference type="NCBI Taxonomy" id="797122"/>
    <lineage>
        <taxon>Eukaryota</taxon>
        <taxon>Metamonada</taxon>
        <taxon>Carpediemonas-like organisms</taxon>
        <taxon>Kipferlia</taxon>
    </lineage>
</organism>
<reference evidence="2 3" key="1">
    <citation type="journal article" date="2018" name="PLoS ONE">
        <title>The draft genome of Kipferlia bialata reveals reductive genome evolution in fornicate parasites.</title>
        <authorList>
            <person name="Tanifuji G."/>
            <person name="Takabayashi S."/>
            <person name="Kume K."/>
            <person name="Takagi M."/>
            <person name="Nakayama T."/>
            <person name="Kamikawa R."/>
            <person name="Inagaki Y."/>
            <person name="Hashimoto T."/>
        </authorList>
    </citation>
    <scope>NUCLEOTIDE SEQUENCE [LARGE SCALE GENOMIC DNA]</scope>
    <source>
        <strain evidence="2">NY0173</strain>
    </source>
</reference>
<feature type="region of interest" description="Disordered" evidence="1">
    <location>
        <begin position="88"/>
        <end position="107"/>
    </location>
</feature>
<gene>
    <name evidence="2" type="ORF">KIPB_001072</name>
</gene>
<keyword evidence="3" id="KW-1185">Reference proteome</keyword>
<proteinExistence type="predicted"/>
<comment type="caution">
    <text evidence="2">The sequence shown here is derived from an EMBL/GenBank/DDBJ whole genome shotgun (WGS) entry which is preliminary data.</text>
</comment>
<accession>A0A9K3CPK1</accession>
<evidence type="ECO:0000313" key="3">
    <source>
        <dbReference type="Proteomes" id="UP000265618"/>
    </source>
</evidence>
<evidence type="ECO:0000256" key="1">
    <source>
        <dbReference type="SAM" id="MobiDB-lite"/>
    </source>
</evidence>
<dbReference type="Proteomes" id="UP000265618">
    <property type="component" value="Unassembled WGS sequence"/>
</dbReference>
<feature type="compositionally biased region" description="Basic residues" evidence="1">
    <location>
        <begin position="249"/>
        <end position="260"/>
    </location>
</feature>
<feature type="region of interest" description="Disordered" evidence="1">
    <location>
        <begin position="133"/>
        <end position="278"/>
    </location>
</feature>
<sequence>MDTDQLKALYKRLATSKPDAIDALTQLVDVSQDPATCKRMASLKFDCAMHKRVEALSKRLSSLREAQHLVKRSQGPGVDQKARAHIKSIEEANREKEREREAEEERLRTQRESLARAAKAARVGMLKVHRGLDETDETSGVDDAERERETLADGVEGTAGGWEAPVTAPSPAPPMTAGGEGETERERECVQTAPPDLEVSPPGTVSDTSDTQGQGQGGGGVGKARGVGGEAITMLPVTTGSPSASPSQRKSKGRRSKTKLRPAWALTSELNEEREEEGVDDLLDWADSMAPVPEDAASADGTHADTDAHDVAQALGADLLGVLQGIKDRIDKSMSKKQAARLAHALALAQEHINRGDNPFAEDDSARCLSPSLGSLPASGEGGEILFRLVMQQLMGAERERDTVPAEREKERERAGEIGRLRRVLKTHSSASLRALFARMAKSFGLTPEQGERQALLAGIAFSGGHTASVSRDGHTKEEDSKSVPLHKLAYLYRNEAL</sequence>